<keyword evidence="1" id="KW-0472">Membrane</keyword>
<reference evidence="3 4" key="1">
    <citation type="submission" date="2021-01" db="EMBL/GenBank/DDBJ databases">
        <title>Genomic Encyclopedia of Type Strains, Phase IV (KMG-IV): sequencing the most valuable type-strain genomes for metagenomic binning, comparative biology and taxonomic classification.</title>
        <authorList>
            <person name="Goeker M."/>
        </authorList>
    </citation>
    <scope>NUCLEOTIDE SEQUENCE [LARGE SCALE GENOMIC DNA]</scope>
    <source>
        <strain evidence="3 4">DSM 25540</strain>
    </source>
</reference>
<dbReference type="PANTHER" id="PTHR35333">
    <property type="entry name" value="BETA-LACTAMASE"/>
    <property type="match status" value="1"/>
</dbReference>
<feature type="transmembrane region" description="Helical" evidence="1">
    <location>
        <begin position="32"/>
        <end position="65"/>
    </location>
</feature>
<keyword evidence="1" id="KW-0812">Transmembrane</keyword>
<keyword evidence="4" id="KW-1185">Reference proteome</keyword>
<keyword evidence="3" id="KW-0121">Carboxypeptidase</keyword>
<dbReference type="InterPro" id="IPR012338">
    <property type="entry name" value="Beta-lactam/transpept-like"/>
</dbReference>
<name>A0ABS2PCR6_9BACL</name>
<feature type="transmembrane region" description="Helical" evidence="1">
    <location>
        <begin position="77"/>
        <end position="97"/>
    </location>
</feature>
<accession>A0ABS2PCR6</accession>
<evidence type="ECO:0000259" key="2">
    <source>
        <dbReference type="Pfam" id="PF13354"/>
    </source>
</evidence>
<comment type="caution">
    <text evidence="3">The sequence shown here is derived from an EMBL/GenBank/DDBJ whole genome shotgun (WGS) entry which is preliminary data.</text>
</comment>
<keyword evidence="3" id="KW-0645">Protease</keyword>
<dbReference type="Gene3D" id="3.40.710.10">
    <property type="entry name" value="DD-peptidase/beta-lactamase superfamily"/>
    <property type="match status" value="1"/>
</dbReference>
<sequence>MPTITIFAFLVFIILSLIPLRKEKNRNTWGYISAFGSTIVAIVIFLAVLLLNVNLLLGIGIMVVMSILLDRNTYTKAGIITLGVLAMIIGGLAYYVLREDVDFVVNYIKTDPTTSFYYAVNNEVVVSRNEDMNIPLASTAKMTIAGVFAEEVTSGNIDPDEQIEIVDLEKFYFPDTDGGAHPVWLEDVGEDTVSLEEVVRGMISFSSNANTDYLLERLGIDHVNERIAEWGLGNHDNLIPFVSGLIVIQEYDGELEDLSFEDYEEQVFETHQLIVNKQLDASEMSLTAGLGDQRFWSDWLPSSTTAEYSRWLNQVQTGEWADEETSDYFMSILSDMYDAPEGYTMMGGKGGSTAFVLNEPRFLTTVDGDSVQWAMFTDNLNAWERFKLNRNYFTFVQQFLENREYREEVVKELQSAE</sequence>
<feature type="domain" description="Beta-lactamase class A catalytic" evidence="2">
    <location>
        <begin position="123"/>
        <end position="335"/>
    </location>
</feature>
<keyword evidence="3" id="KW-0378">Hydrolase</keyword>
<dbReference type="InterPro" id="IPR045155">
    <property type="entry name" value="Beta-lactam_cat"/>
</dbReference>
<dbReference type="Proteomes" id="UP000741863">
    <property type="component" value="Unassembled WGS sequence"/>
</dbReference>
<dbReference type="SUPFAM" id="SSF56601">
    <property type="entry name" value="beta-lactamase/transpeptidase-like"/>
    <property type="match status" value="1"/>
</dbReference>
<dbReference type="InterPro" id="IPR000871">
    <property type="entry name" value="Beta-lactam_class-A"/>
</dbReference>
<organism evidence="3 4">
    <name type="scientific">Geomicrobium sediminis</name>
    <dbReference type="NCBI Taxonomy" id="1347788"/>
    <lineage>
        <taxon>Bacteria</taxon>
        <taxon>Bacillati</taxon>
        <taxon>Bacillota</taxon>
        <taxon>Bacilli</taxon>
        <taxon>Bacillales</taxon>
        <taxon>Geomicrobium</taxon>
    </lineage>
</organism>
<dbReference type="PANTHER" id="PTHR35333:SF3">
    <property type="entry name" value="BETA-LACTAMASE-TYPE TRANSPEPTIDASE FOLD CONTAINING PROTEIN"/>
    <property type="match status" value="1"/>
</dbReference>
<keyword evidence="1" id="KW-1133">Transmembrane helix</keyword>
<dbReference type="Pfam" id="PF13354">
    <property type="entry name" value="Beta-lactamase2"/>
    <property type="match status" value="1"/>
</dbReference>
<gene>
    <name evidence="3" type="ORF">JOD17_001939</name>
</gene>
<dbReference type="EMBL" id="JAFBEC010000005">
    <property type="protein sequence ID" value="MBM7632845.1"/>
    <property type="molecule type" value="Genomic_DNA"/>
</dbReference>
<evidence type="ECO:0000313" key="4">
    <source>
        <dbReference type="Proteomes" id="UP000741863"/>
    </source>
</evidence>
<dbReference type="EC" id="3.4.16.4" evidence="3"/>
<protein>
    <submittedName>
        <fullName evidence="3">D-alanyl-D-alanine carboxypeptidase</fullName>
        <ecNumber evidence="3">3.4.16.4</ecNumber>
    </submittedName>
</protein>
<dbReference type="GO" id="GO:0009002">
    <property type="term" value="F:serine-type D-Ala-D-Ala carboxypeptidase activity"/>
    <property type="evidence" value="ECO:0007669"/>
    <property type="project" value="UniProtKB-EC"/>
</dbReference>
<proteinExistence type="predicted"/>
<evidence type="ECO:0000313" key="3">
    <source>
        <dbReference type="EMBL" id="MBM7632845.1"/>
    </source>
</evidence>
<evidence type="ECO:0000256" key="1">
    <source>
        <dbReference type="SAM" id="Phobius"/>
    </source>
</evidence>
<dbReference type="RefSeq" id="WP_204697278.1">
    <property type="nucleotide sequence ID" value="NZ_JAFBEC010000005.1"/>
</dbReference>